<keyword evidence="2" id="KW-0540">Nuclease</keyword>
<evidence type="ECO:0000256" key="3">
    <source>
        <dbReference type="ARBA" id="ARBA00022723"/>
    </source>
</evidence>
<sequence length="398" mass="44905">MDSATRSCEELSDDNVWLDLPQIPDIPNQRANSMNMDTIQKQKNPIVDQKSNVTCEYMENASISSCCNVETPKKDQSREALRKKKEKVEGVQYLPNYGINQDFNSSNTVDFVSLNESKMVFFDLETSGLNATADILQIAAKSGDYIFNVYIERLQEISASATKITGLHSIDGKLYYHSKLLETCTQENALQAFNLFLKKLATHCLLVAHNASFDRPRLLRLILKHGMIEPFYIISGFSDSLAVLKKALPDRKGPGKFKLSTLYNDFLTTDNVGDSDKMFHNAEFDVVALEKLVHHLQIEDKLFLHAKTLQISLIELEKNNKMDISLQELSSFKNIISRNVLKKIAIAGFTSDSLIEIYKSAGKAKIIELLSEKVDGKARVTKDKKVLNKIIHHIISLL</sequence>
<evidence type="ECO:0000256" key="4">
    <source>
        <dbReference type="ARBA" id="ARBA00022801"/>
    </source>
</evidence>
<comment type="similarity">
    <text evidence="7">Belongs to the exonuclease superfamily. TREX family.</text>
</comment>
<dbReference type="GO" id="GO:0008296">
    <property type="term" value="F:3'-5'-DNA exonuclease activity"/>
    <property type="evidence" value="ECO:0007669"/>
    <property type="project" value="TreeGrafter"/>
</dbReference>
<protein>
    <recommendedName>
        <fullName evidence="8">Exonuclease domain-containing protein</fullName>
    </recommendedName>
</protein>
<reference evidence="9 10" key="1">
    <citation type="submission" date="2016-03" db="EMBL/GenBank/DDBJ databases">
        <title>Cyphomyrmex costatus WGS genome.</title>
        <authorList>
            <person name="Nygaard S."/>
            <person name="Hu H."/>
            <person name="Boomsma J."/>
            <person name="Zhang G."/>
        </authorList>
    </citation>
    <scope>NUCLEOTIDE SEQUENCE [LARGE SCALE GENOMIC DNA]</scope>
    <source>
        <strain evidence="9">MS0001</strain>
        <tissue evidence="9">Whole body</tissue>
    </source>
</reference>
<dbReference type="InterPro" id="IPR012337">
    <property type="entry name" value="RNaseH-like_sf"/>
</dbReference>
<evidence type="ECO:0000313" key="9">
    <source>
        <dbReference type="EMBL" id="KYM94061.1"/>
    </source>
</evidence>
<dbReference type="InterPro" id="IPR036397">
    <property type="entry name" value="RNaseH_sf"/>
</dbReference>
<dbReference type="GO" id="GO:0003676">
    <property type="term" value="F:nucleic acid binding"/>
    <property type="evidence" value="ECO:0007669"/>
    <property type="project" value="InterPro"/>
</dbReference>
<keyword evidence="10" id="KW-1185">Reference proteome</keyword>
<keyword evidence="3" id="KW-0479">Metal-binding</keyword>
<dbReference type="InterPro" id="IPR013520">
    <property type="entry name" value="Ribonucl_H"/>
</dbReference>
<dbReference type="PANTHER" id="PTHR13058">
    <property type="entry name" value="THREE PRIME REPAIR EXONUCLEASE 1, 2"/>
    <property type="match status" value="1"/>
</dbReference>
<dbReference type="InterPro" id="IPR040393">
    <property type="entry name" value="TREX1/2"/>
</dbReference>
<proteinExistence type="inferred from homology"/>
<dbReference type="CDD" id="cd06127">
    <property type="entry name" value="DEDDh"/>
    <property type="match status" value="1"/>
</dbReference>
<dbReference type="Pfam" id="PF00929">
    <property type="entry name" value="RNase_T"/>
    <property type="match status" value="1"/>
</dbReference>
<evidence type="ECO:0000256" key="1">
    <source>
        <dbReference type="ARBA" id="ARBA00001946"/>
    </source>
</evidence>
<keyword evidence="4" id="KW-0378">Hydrolase</keyword>
<evidence type="ECO:0000256" key="2">
    <source>
        <dbReference type="ARBA" id="ARBA00022722"/>
    </source>
</evidence>
<evidence type="ECO:0000313" key="10">
    <source>
        <dbReference type="Proteomes" id="UP000078542"/>
    </source>
</evidence>
<dbReference type="EMBL" id="KQ978416">
    <property type="protein sequence ID" value="KYM94061.1"/>
    <property type="molecule type" value="Genomic_DNA"/>
</dbReference>
<evidence type="ECO:0000259" key="8">
    <source>
        <dbReference type="SMART" id="SM00479"/>
    </source>
</evidence>
<dbReference type="AlphaFoldDB" id="A0A151I7F8"/>
<gene>
    <name evidence="9" type="ORF">ALC62_15322</name>
</gene>
<dbReference type="SUPFAM" id="SSF53098">
    <property type="entry name" value="Ribonuclease H-like"/>
    <property type="match status" value="1"/>
</dbReference>
<keyword evidence="6" id="KW-0460">Magnesium</keyword>
<dbReference type="Proteomes" id="UP000078542">
    <property type="component" value="Unassembled WGS sequence"/>
</dbReference>
<accession>A0A151I7F8</accession>
<evidence type="ECO:0000256" key="7">
    <source>
        <dbReference type="ARBA" id="ARBA00025769"/>
    </source>
</evidence>
<feature type="domain" description="Exonuclease" evidence="8">
    <location>
        <begin position="118"/>
        <end position="302"/>
    </location>
</feature>
<dbReference type="GO" id="GO:0005737">
    <property type="term" value="C:cytoplasm"/>
    <property type="evidence" value="ECO:0007669"/>
    <property type="project" value="TreeGrafter"/>
</dbReference>
<evidence type="ECO:0000256" key="5">
    <source>
        <dbReference type="ARBA" id="ARBA00022839"/>
    </source>
</evidence>
<dbReference type="Gene3D" id="3.30.420.10">
    <property type="entry name" value="Ribonuclease H-like superfamily/Ribonuclease H"/>
    <property type="match status" value="1"/>
</dbReference>
<comment type="cofactor">
    <cofactor evidence="1">
        <name>Mg(2+)</name>
        <dbReference type="ChEBI" id="CHEBI:18420"/>
    </cofactor>
</comment>
<organism evidence="9 10">
    <name type="scientific">Cyphomyrmex costatus</name>
    <dbReference type="NCBI Taxonomy" id="456900"/>
    <lineage>
        <taxon>Eukaryota</taxon>
        <taxon>Metazoa</taxon>
        <taxon>Ecdysozoa</taxon>
        <taxon>Arthropoda</taxon>
        <taxon>Hexapoda</taxon>
        <taxon>Insecta</taxon>
        <taxon>Pterygota</taxon>
        <taxon>Neoptera</taxon>
        <taxon>Endopterygota</taxon>
        <taxon>Hymenoptera</taxon>
        <taxon>Apocrita</taxon>
        <taxon>Aculeata</taxon>
        <taxon>Formicoidea</taxon>
        <taxon>Formicidae</taxon>
        <taxon>Myrmicinae</taxon>
        <taxon>Cyphomyrmex</taxon>
    </lineage>
</organism>
<dbReference type="PANTHER" id="PTHR13058:SF22">
    <property type="entry name" value="EXODEOXYRIBONUCLEASE III"/>
    <property type="match status" value="1"/>
</dbReference>
<dbReference type="GO" id="GO:0006308">
    <property type="term" value="P:DNA catabolic process"/>
    <property type="evidence" value="ECO:0007669"/>
    <property type="project" value="TreeGrafter"/>
</dbReference>
<evidence type="ECO:0000256" key="6">
    <source>
        <dbReference type="ARBA" id="ARBA00022842"/>
    </source>
</evidence>
<keyword evidence="5" id="KW-0269">Exonuclease</keyword>
<dbReference type="SMART" id="SM00479">
    <property type="entry name" value="EXOIII"/>
    <property type="match status" value="1"/>
</dbReference>
<dbReference type="GO" id="GO:0046872">
    <property type="term" value="F:metal ion binding"/>
    <property type="evidence" value="ECO:0007669"/>
    <property type="project" value="UniProtKB-KW"/>
</dbReference>
<name>A0A151I7F8_9HYME</name>